<proteinExistence type="predicted"/>
<dbReference type="PATRIC" id="fig|1280950.3.peg.1738"/>
<dbReference type="PANTHER" id="PTHR46825">
    <property type="entry name" value="D-ALANYL-D-ALANINE-CARBOXYPEPTIDASE/ENDOPEPTIDASE AMPH"/>
    <property type="match status" value="1"/>
</dbReference>
<dbReference type="AlphaFoldDB" id="A0A059FNB9"/>
<feature type="chain" id="PRO_5001573171" evidence="1">
    <location>
        <begin position="29"/>
        <end position="400"/>
    </location>
</feature>
<keyword evidence="1" id="KW-0732">Signal</keyword>
<sequence>MLMLSLRSAVLSFCLVAFSPAALNPASAQVIDYDRLDQRLTRLAAEDEIVGLAVAVIENGEIRFARGYGVTTHGGTPVSDTTVFRWASLSKGVAASEVTKLAEQGKLSLADPVAKFGTSLRLPGGAERMATLEDVLSHQLSIVSNAFDTRLEDGRDPAEIRRSLGNLKAICPVGECHTYQNVAFDTLSEVIESVTHTSYADAVRKALFEPLGMVSASIGRVGLQASESWAEPHVKRGRTAGLPERKVVNDDYYRVPAAGGVNGSIRDLALYARAQMGLEPDVLSEFALAQMQTPRVYTRREQSGITRRYKGHMKDARYALGWRVYKYGETGTRVVGHRGAVEGYRSLILFDPEKDTGVVALWNSSSRLPVGVEFEVMDMAYNLPPQDWMELDTDRAGGGK</sequence>
<comment type="caution">
    <text evidence="3">The sequence shown here is derived from an EMBL/GenBank/DDBJ whole genome shotgun (WGS) entry which is preliminary data.</text>
</comment>
<dbReference type="eggNOG" id="COG1680">
    <property type="taxonomic scope" value="Bacteria"/>
</dbReference>
<dbReference type="EMBL" id="ARYK01000004">
    <property type="protein sequence ID" value="KCZ92097.1"/>
    <property type="molecule type" value="Genomic_DNA"/>
</dbReference>
<evidence type="ECO:0000256" key="1">
    <source>
        <dbReference type="SAM" id="SignalP"/>
    </source>
</evidence>
<feature type="signal peptide" evidence="1">
    <location>
        <begin position="1"/>
        <end position="28"/>
    </location>
</feature>
<protein>
    <submittedName>
        <fullName evidence="3">Beta-lactamase</fullName>
    </submittedName>
</protein>
<dbReference type="SUPFAM" id="SSF56601">
    <property type="entry name" value="beta-lactamase/transpeptidase-like"/>
    <property type="match status" value="1"/>
</dbReference>
<evidence type="ECO:0000313" key="3">
    <source>
        <dbReference type="EMBL" id="KCZ92097.1"/>
    </source>
</evidence>
<dbReference type="InterPro" id="IPR012338">
    <property type="entry name" value="Beta-lactam/transpept-like"/>
</dbReference>
<dbReference type="PANTHER" id="PTHR46825:SF15">
    <property type="entry name" value="BETA-LACTAMASE-RELATED DOMAIN-CONTAINING PROTEIN"/>
    <property type="match status" value="1"/>
</dbReference>
<dbReference type="Gene3D" id="3.40.710.10">
    <property type="entry name" value="DD-peptidase/beta-lactamase superfamily"/>
    <property type="match status" value="1"/>
</dbReference>
<dbReference type="STRING" id="1280950.HJO_08684"/>
<accession>A0A059FNB9</accession>
<organism evidence="3 4">
    <name type="scientific">Hyphomonas johnsonii MHS-2</name>
    <dbReference type="NCBI Taxonomy" id="1280950"/>
    <lineage>
        <taxon>Bacteria</taxon>
        <taxon>Pseudomonadati</taxon>
        <taxon>Pseudomonadota</taxon>
        <taxon>Alphaproteobacteria</taxon>
        <taxon>Hyphomonadales</taxon>
        <taxon>Hyphomonadaceae</taxon>
        <taxon>Hyphomonas</taxon>
    </lineage>
</organism>
<dbReference type="Pfam" id="PF00144">
    <property type="entry name" value="Beta-lactamase"/>
    <property type="match status" value="1"/>
</dbReference>
<feature type="domain" description="Beta-lactamase-related" evidence="2">
    <location>
        <begin position="36"/>
        <end position="367"/>
    </location>
</feature>
<dbReference type="InterPro" id="IPR001466">
    <property type="entry name" value="Beta-lactam-related"/>
</dbReference>
<dbReference type="InterPro" id="IPR050491">
    <property type="entry name" value="AmpC-like"/>
</dbReference>
<name>A0A059FNB9_9PROT</name>
<evidence type="ECO:0000259" key="2">
    <source>
        <dbReference type="Pfam" id="PF00144"/>
    </source>
</evidence>
<dbReference type="Proteomes" id="UP000025171">
    <property type="component" value="Unassembled WGS sequence"/>
</dbReference>
<keyword evidence="4" id="KW-1185">Reference proteome</keyword>
<gene>
    <name evidence="3" type="ORF">HJO_08684</name>
</gene>
<evidence type="ECO:0000313" key="4">
    <source>
        <dbReference type="Proteomes" id="UP000025171"/>
    </source>
</evidence>
<reference evidence="3 4" key="1">
    <citation type="journal article" date="2014" name="Antonie Van Leeuwenhoek">
        <title>Hyphomonas beringensis sp. nov. and Hyphomonas chukchiensis sp. nov., isolated from surface seawater of the Bering Sea and Chukchi Sea.</title>
        <authorList>
            <person name="Li C."/>
            <person name="Lai Q."/>
            <person name="Li G."/>
            <person name="Dong C."/>
            <person name="Wang J."/>
            <person name="Liao Y."/>
            <person name="Shao Z."/>
        </authorList>
    </citation>
    <scope>NUCLEOTIDE SEQUENCE [LARGE SCALE GENOMIC DNA]</scope>
    <source>
        <strain evidence="3 4">MHS-2</strain>
    </source>
</reference>